<feature type="transmembrane region" description="Helical" evidence="1">
    <location>
        <begin position="39"/>
        <end position="56"/>
    </location>
</feature>
<protein>
    <submittedName>
        <fullName evidence="2">DUF4199 domain-containing protein</fullName>
    </submittedName>
</protein>
<feature type="transmembrane region" description="Helical" evidence="1">
    <location>
        <begin position="12"/>
        <end position="33"/>
    </location>
</feature>
<accession>A0ABX7I8J5</accession>
<keyword evidence="1" id="KW-1133">Transmembrane helix</keyword>
<feature type="transmembrane region" description="Helical" evidence="1">
    <location>
        <begin position="138"/>
        <end position="163"/>
    </location>
</feature>
<reference evidence="2 3" key="1">
    <citation type="submission" date="2020-06" db="EMBL/GenBank/DDBJ databases">
        <title>Dyadobacter sandarakinus sp. nov., isolated from the soil of the Arctic Yellow River Station.</title>
        <authorList>
            <person name="Zhang Y."/>
            <person name="Peng F."/>
        </authorList>
    </citation>
    <scope>NUCLEOTIDE SEQUENCE [LARGE SCALE GENOMIC DNA]</scope>
    <source>
        <strain evidence="2 3">Q3-56</strain>
    </source>
</reference>
<organism evidence="2 3">
    <name type="scientific">Dyadobacter sandarakinus</name>
    <dbReference type="NCBI Taxonomy" id="2747268"/>
    <lineage>
        <taxon>Bacteria</taxon>
        <taxon>Pseudomonadati</taxon>
        <taxon>Bacteroidota</taxon>
        <taxon>Cytophagia</taxon>
        <taxon>Cytophagales</taxon>
        <taxon>Spirosomataceae</taxon>
        <taxon>Dyadobacter</taxon>
    </lineage>
</organism>
<dbReference type="Pfam" id="PF13858">
    <property type="entry name" value="DUF4199"/>
    <property type="match status" value="1"/>
</dbReference>
<keyword evidence="3" id="KW-1185">Reference proteome</keyword>
<keyword evidence="1" id="KW-0472">Membrane</keyword>
<sequence length="171" mass="18908">MEEKVSTARIALKYGLLASVVIMIYTVIINVTGFSQNQLLTSLSTVFVIVAIVLGMKDFREQNKGYMSYGEGLGVGTLLTAVVGLLSSAFTLFYMQFIDPTLITQGLDKMRSDLEKRGLDDAQIDQTMEVSQRFMSPGIVFVSGVLLYVFMGLIISLIVAAIMRREKPVFE</sequence>
<proteinExistence type="predicted"/>
<gene>
    <name evidence="2" type="ORF">HWI92_15490</name>
</gene>
<evidence type="ECO:0000256" key="1">
    <source>
        <dbReference type="SAM" id="Phobius"/>
    </source>
</evidence>
<dbReference type="InterPro" id="IPR025250">
    <property type="entry name" value="DUF4199"/>
</dbReference>
<name>A0ABX7I8J5_9BACT</name>
<dbReference type="EMBL" id="CP056775">
    <property type="protein sequence ID" value="QRR02205.1"/>
    <property type="molecule type" value="Genomic_DNA"/>
</dbReference>
<dbReference type="Proteomes" id="UP000612680">
    <property type="component" value="Chromosome"/>
</dbReference>
<keyword evidence="1" id="KW-0812">Transmembrane</keyword>
<evidence type="ECO:0000313" key="3">
    <source>
        <dbReference type="Proteomes" id="UP000612680"/>
    </source>
</evidence>
<evidence type="ECO:0000313" key="2">
    <source>
        <dbReference type="EMBL" id="QRR02205.1"/>
    </source>
</evidence>
<dbReference type="RefSeq" id="WP_204656905.1">
    <property type="nucleotide sequence ID" value="NZ_CP056775.1"/>
</dbReference>
<feature type="transmembrane region" description="Helical" evidence="1">
    <location>
        <begin position="77"/>
        <end position="97"/>
    </location>
</feature>